<dbReference type="InterPro" id="IPR033479">
    <property type="entry name" value="dCache_1"/>
</dbReference>
<evidence type="ECO:0000259" key="20">
    <source>
        <dbReference type="PROSITE" id="PS50112"/>
    </source>
</evidence>
<dbReference type="InterPro" id="IPR036641">
    <property type="entry name" value="HPT_dom_sf"/>
</dbReference>
<dbReference type="SMART" id="SM00304">
    <property type="entry name" value="HAMP"/>
    <property type="match status" value="1"/>
</dbReference>
<dbReference type="Pfam" id="PF00072">
    <property type="entry name" value="Response_reg"/>
    <property type="match status" value="1"/>
</dbReference>
<evidence type="ECO:0000256" key="17">
    <source>
        <dbReference type="SAM" id="Phobius"/>
    </source>
</evidence>
<dbReference type="PANTHER" id="PTHR45339">
    <property type="entry name" value="HYBRID SIGNAL TRANSDUCTION HISTIDINE KINASE J"/>
    <property type="match status" value="1"/>
</dbReference>
<dbReference type="CDD" id="cd00082">
    <property type="entry name" value="HisKA"/>
    <property type="match status" value="1"/>
</dbReference>
<dbReference type="InterPro" id="IPR013656">
    <property type="entry name" value="PAS_4"/>
</dbReference>
<comment type="caution">
    <text evidence="24">The sequence shown here is derived from an EMBL/GenBank/DDBJ whole genome shotgun (WGS) entry which is preliminary data.</text>
</comment>
<dbReference type="CDD" id="cd00130">
    <property type="entry name" value="PAS"/>
    <property type="match status" value="2"/>
</dbReference>
<feature type="domain" description="PAC" evidence="21">
    <location>
        <begin position="560"/>
        <end position="612"/>
    </location>
</feature>
<keyword evidence="7 17" id="KW-0812">Transmembrane</keyword>
<keyword evidence="6" id="KW-0808">Transferase</keyword>
<dbReference type="PROSITE" id="PS50894">
    <property type="entry name" value="HPT"/>
    <property type="match status" value="1"/>
</dbReference>
<dbReference type="SMART" id="SM00091">
    <property type="entry name" value="PAS"/>
    <property type="match status" value="2"/>
</dbReference>
<feature type="region of interest" description="Disordered" evidence="16">
    <location>
        <begin position="1134"/>
        <end position="1168"/>
    </location>
</feature>
<feature type="domain" description="PAS" evidence="20">
    <location>
        <begin position="488"/>
        <end position="529"/>
    </location>
</feature>
<feature type="transmembrane region" description="Helical" evidence="17">
    <location>
        <begin position="275"/>
        <end position="298"/>
    </location>
</feature>
<dbReference type="PROSITE" id="PS50109">
    <property type="entry name" value="HIS_KIN"/>
    <property type="match status" value="1"/>
</dbReference>
<evidence type="ECO:0000256" key="10">
    <source>
        <dbReference type="ARBA" id="ARBA00022840"/>
    </source>
</evidence>
<feature type="domain" description="HPt" evidence="23">
    <location>
        <begin position="1183"/>
        <end position="1278"/>
    </location>
</feature>
<keyword evidence="4" id="KW-1003">Cell membrane</keyword>
<dbReference type="Gene3D" id="3.40.50.2300">
    <property type="match status" value="2"/>
</dbReference>
<dbReference type="SUPFAM" id="SSF47384">
    <property type="entry name" value="Homodimeric domain of signal transducing histidine kinase"/>
    <property type="match status" value="1"/>
</dbReference>
<gene>
    <name evidence="24" type="ORF">ACFQ4B_02295</name>
</gene>
<dbReference type="Pfam" id="PF00512">
    <property type="entry name" value="HisKA"/>
    <property type="match status" value="1"/>
</dbReference>
<dbReference type="Pfam" id="PF13426">
    <property type="entry name" value="PAS_9"/>
    <property type="match status" value="1"/>
</dbReference>
<dbReference type="InterPro" id="IPR035965">
    <property type="entry name" value="PAS-like_dom_sf"/>
</dbReference>
<evidence type="ECO:0000256" key="15">
    <source>
        <dbReference type="PROSITE-ProRule" id="PRU00169"/>
    </source>
</evidence>
<sequence length="1278" mass="144414">MRASLRVRISVLFLLITSISLSLVGWSNYNAAKMTIFQSLKDNSRAKVQTQAQDLTTWISNRLAEVKVISHSDLIRFGEDKDRLDYLLRERDRSTGMFTSFGISDASGKLRMISGETLHIADEATFNEVLRGNDIVSNPFVRSTDGKLIITMQVPIFDNDYKIKEVLEADLPTDKVFNGFTNYMVGPSDVTVLFERDGTIIYHPDHSKILHSNVLDSDSPFQPIVPELVQNRHGFVETEVKGEPALIFYSEVPGTKWYMAVCVLMESFQKPLQSLFWRTVLSVIFTEIILGIIMFYLLNKMVARIRQILNVTENVAGGNLKVSPVLFRSKDEIGALAQSVNGMVDNLRNLFERLNAIINQNDYAIIVINTDYKITYFNRRAETILGYSADEVIFKESVFLLHDRQELEERAKRLTEELGVLVKPDISVFLTKSPRHDPKDYEWTYIHKNGTRFPVNLNVSPMRDQHGSVTGYVGIAHDIRLYKQTEDTRNRLLSILDAAKDLIASIDTQGNIFYMNPAGMEIIGIPQLDERTKEARQYLDNGTFRIYIRGLHRVRDKGYWETKSDIVTTDGRKVPMSLIVVAHRDKSQRVVYYSVIARDISEYNRIWAEMLQAKQEADDANEAKSLFLARMSHEIRTPLNGIIGFAQIMLRTEMSAAQKEYGHKILASSNTLLRIVNDILDYSKVEAGKLELEKVCFNIHEIIRNLSDMMSVLLGKEPIDIIIDTPEELPDALMGDPLRLEQVLLNLCSNAIKFTKQGVITITLTLLEADSRGMFIAFSVADSGIGIQKEHLSKLFEPFSQADGSTSRKYGGTGLGLVISKNLVEMMGGSISVTSKEGVGSCFTFTLYFERAASAKNEKLELTAGPSAYRILVVEDNPFIRSKLKELLGSLALEVLCAASWAEGARLLAACGKHNPVHAVLLDMEAEDMYGPETWLEWKEKAEFVDTRTIAMTSIYGREELLRMQEHERPDNILVKPLNRLGLSQAIRSVLEAPPGIKAQAPEPATQPRPPCACRRGRILLAEDNEINQQVAVELLQSEGFEVTVARDGREALHYAEQLKWDLLFMDIHMPEMDGYEAVRRLRADRRYDDLPIIALTASAMARERELCFESGMNDILSKPIDAEELARMLDKWTGVRTQDAGERPDVPEPEETKPDGERNGQQQLPEVHGMDLERVLHRLNGRMPILIHILNQFQMEYRHFTEKLSTQLENGQLDNVRRSIHSLKGVAGNLAADQLFELASAMDAKLAEEADSDWEQELAGLERELADILASLNGWNE</sequence>
<dbReference type="InterPro" id="IPR005467">
    <property type="entry name" value="His_kinase_dom"/>
</dbReference>
<dbReference type="InterPro" id="IPR001610">
    <property type="entry name" value="PAC"/>
</dbReference>
<dbReference type="CDD" id="cd16922">
    <property type="entry name" value="HATPase_EvgS-ArcB-TorS-like"/>
    <property type="match status" value="1"/>
</dbReference>
<feature type="domain" description="PAC" evidence="21">
    <location>
        <begin position="439"/>
        <end position="491"/>
    </location>
</feature>
<keyword evidence="13 17" id="KW-0472">Membrane</keyword>
<dbReference type="SUPFAM" id="SSF47226">
    <property type="entry name" value="Histidine-containing phosphotransfer domain, HPT domain"/>
    <property type="match status" value="1"/>
</dbReference>
<dbReference type="Pfam" id="PF00672">
    <property type="entry name" value="HAMP"/>
    <property type="match status" value="1"/>
</dbReference>
<evidence type="ECO:0000259" key="23">
    <source>
        <dbReference type="PROSITE" id="PS50894"/>
    </source>
</evidence>
<dbReference type="PROSITE" id="PS50112">
    <property type="entry name" value="PAS"/>
    <property type="match status" value="2"/>
</dbReference>
<dbReference type="Gene3D" id="3.30.450.20">
    <property type="entry name" value="PAS domain"/>
    <property type="match status" value="3"/>
</dbReference>
<dbReference type="PROSITE" id="PS50110">
    <property type="entry name" value="RESPONSE_REGULATORY"/>
    <property type="match status" value="2"/>
</dbReference>
<evidence type="ECO:0000259" key="19">
    <source>
        <dbReference type="PROSITE" id="PS50110"/>
    </source>
</evidence>
<dbReference type="CDD" id="cd06225">
    <property type="entry name" value="HAMP"/>
    <property type="match status" value="1"/>
</dbReference>
<evidence type="ECO:0000259" key="22">
    <source>
        <dbReference type="PROSITE" id="PS50885"/>
    </source>
</evidence>
<comment type="catalytic activity">
    <reaction evidence="1">
        <text>ATP + protein L-histidine = ADP + protein N-phospho-L-histidine.</text>
        <dbReference type="EC" id="2.7.13.3"/>
    </reaction>
</comment>
<protein>
    <recommendedName>
        <fullName evidence="3">histidine kinase</fullName>
        <ecNumber evidence="3">2.7.13.3</ecNumber>
    </recommendedName>
</protein>
<dbReference type="InterPro" id="IPR008207">
    <property type="entry name" value="Sig_transdc_His_kin_Hpt_dom"/>
</dbReference>
<accession>A0ABW3UE49</accession>
<evidence type="ECO:0000259" key="21">
    <source>
        <dbReference type="PROSITE" id="PS50113"/>
    </source>
</evidence>
<dbReference type="Proteomes" id="UP001597180">
    <property type="component" value="Unassembled WGS sequence"/>
</dbReference>
<evidence type="ECO:0000256" key="5">
    <source>
        <dbReference type="ARBA" id="ARBA00022553"/>
    </source>
</evidence>
<keyword evidence="10" id="KW-0067">ATP-binding</keyword>
<dbReference type="SMART" id="SM00448">
    <property type="entry name" value="REC"/>
    <property type="match status" value="2"/>
</dbReference>
<keyword evidence="12" id="KW-0902">Two-component regulatory system</keyword>
<dbReference type="SUPFAM" id="SSF55785">
    <property type="entry name" value="PYP-like sensor domain (PAS domain)"/>
    <property type="match status" value="2"/>
</dbReference>
<reference evidence="25" key="1">
    <citation type="journal article" date="2019" name="Int. J. Syst. Evol. Microbiol.">
        <title>The Global Catalogue of Microorganisms (GCM) 10K type strain sequencing project: providing services to taxonomists for standard genome sequencing and annotation.</title>
        <authorList>
            <consortium name="The Broad Institute Genomics Platform"/>
            <consortium name="The Broad Institute Genome Sequencing Center for Infectious Disease"/>
            <person name="Wu L."/>
            <person name="Ma J."/>
        </authorList>
    </citation>
    <scope>NUCLEOTIDE SEQUENCE [LARGE SCALE GENOMIC DNA]</scope>
    <source>
        <strain evidence="25">CCUG 53270</strain>
    </source>
</reference>
<feature type="modified residue" description="4-aspartylphosphate" evidence="15">
    <location>
        <position position="923"/>
    </location>
</feature>
<dbReference type="InterPro" id="IPR003660">
    <property type="entry name" value="HAMP_dom"/>
</dbReference>
<feature type="domain" description="HAMP" evidence="22">
    <location>
        <begin position="299"/>
        <end position="352"/>
    </location>
</feature>
<feature type="domain" description="Histidine kinase" evidence="18">
    <location>
        <begin position="630"/>
        <end position="851"/>
    </location>
</feature>
<keyword evidence="8" id="KW-0547">Nucleotide-binding</keyword>
<dbReference type="SMART" id="SM00086">
    <property type="entry name" value="PAC"/>
    <property type="match status" value="2"/>
</dbReference>
<evidence type="ECO:0000256" key="16">
    <source>
        <dbReference type="SAM" id="MobiDB-lite"/>
    </source>
</evidence>
<evidence type="ECO:0000256" key="1">
    <source>
        <dbReference type="ARBA" id="ARBA00000085"/>
    </source>
</evidence>
<feature type="compositionally biased region" description="Basic and acidic residues" evidence="16">
    <location>
        <begin position="1140"/>
        <end position="1159"/>
    </location>
</feature>
<dbReference type="PANTHER" id="PTHR45339:SF1">
    <property type="entry name" value="HYBRID SIGNAL TRANSDUCTION HISTIDINE KINASE J"/>
    <property type="match status" value="1"/>
</dbReference>
<keyword evidence="9" id="KW-0418">Kinase</keyword>
<dbReference type="InterPro" id="IPR001789">
    <property type="entry name" value="Sig_transdc_resp-reg_receiver"/>
</dbReference>
<keyword evidence="11 17" id="KW-1133">Transmembrane helix</keyword>
<organism evidence="24 25">
    <name type="scientific">Paenibacillus vulneris</name>
    <dbReference type="NCBI Taxonomy" id="1133364"/>
    <lineage>
        <taxon>Bacteria</taxon>
        <taxon>Bacillati</taxon>
        <taxon>Bacillota</taxon>
        <taxon>Bacilli</taxon>
        <taxon>Bacillales</taxon>
        <taxon>Paenibacillaceae</taxon>
        <taxon>Paenibacillus</taxon>
    </lineage>
</organism>
<dbReference type="SUPFAM" id="SSF55874">
    <property type="entry name" value="ATPase domain of HSP90 chaperone/DNA topoisomerase II/histidine kinase"/>
    <property type="match status" value="1"/>
</dbReference>
<dbReference type="CDD" id="cd12912">
    <property type="entry name" value="PDC2_MCP_like"/>
    <property type="match status" value="1"/>
</dbReference>
<dbReference type="CDD" id="cd17546">
    <property type="entry name" value="REC_hyHK_CKI1_RcsC-like"/>
    <property type="match status" value="1"/>
</dbReference>
<dbReference type="Gene3D" id="3.30.565.10">
    <property type="entry name" value="Histidine kinase-like ATPase, C-terminal domain"/>
    <property type="match status" value="1"/>
</dbReference>
<dbReference type="SMART" id="SM00388">
    <property type="entry name" value="HisKA"/>
    <property type="match status" value="1"/>
</dbReference>
<dbReference type="InterPro" id="IPR000014">
    <property type="entry name" value="PAS"/>
</dbReference>
<dbReference type="InterPro" id="IPR003661">
    <property type="entry name" value="HisK_dim/P_dom"/>
</dbReference>
<feature type="domain" description="PAS" evidence="20">
    <location>
        <begin position="350"/>
        <end position="418"/>
    </location>
</feature>
<evidence type="ECO:0000256" key="11">
    <source>
        <dbReference type="ARBA" id="ARBA00022989"/>
    </source>
</evidence>
<dbReference type="Gene3D" id="6.10.340.10">
    <property type="match status" value="1"/>
</dbReference>
<dbReference type="Pfam" id="PF08448">
    <property type="entry name" value="PAS_4"/>
    <property type="match status" value="1"/>
</dbReference>
<feature type="modified residue" description="Phosphohistidine" evidence="14">
    <location>
        <position position="1222"/>
    </location>
</feature>
<keyword evidence="25" id="KW-1185">Reference proteome</keyword>
<dbReference type="PROSITE" id="PS50113">
    <property type="entry name" value="PAC"/>
    <property type="match status" value="2"/>
</dbReference>
<dbReference type="PRINTS" id="PR00344">
    <property type="entry name" value="BCTRLSENSOR"/>
</dbReference>
<evidence type="ECO:0000256" key="6">
    <source>
        <dbReference type="ARBA" id="ARBA00022679"/>
    </source>
</evidence>
<evidence type="ECO:0000256" key="3">
    <source>
        <dbReference type="ARBA" id="ARBA00012438"/>
    </source>
</evidence>
<dbReference type="RefSeq" id="WP_345591252.1">
    <property type="nucleotide sequence ID" value="NZ_BAABJG010000027.1"/>
</dbReference>
<dbReference type="InterPro" id="IPR036097">
    <property type="entry name" value="HisK_dim/P_sf"/>
</dbReference>
<feature type="domain" description="Response regulatory" evidence="19">
    <location>
        <begin position="1018"/>
        <end position="1134"/>
    </location>
</feature>
<dbReference type="InterPro" id="IPR003594">
    <property type="entry name" value="HATPase_dom"/>
</dbReference>
<name>A0ABW3UE49_9BACL</name>
<evidence type="ECO:0000256" key="9">
    <source>
        <dbReference type="ARBA" id="ARBA00022777"/>
    </source>
</evidence>
<evidence type="ECO:0000259" key="18">
    <source>
        <dbReference type="PROSITE" id="PS50109"/>
    </source>
</evidence>
<evidence type="ECO:0000256" key="7">
    <source>
        <dbReference type="ARBA" id="ARBA00022692"/>
    </source>
</evidence>
<dbReference type="Pfam" id="PF02518">
    <property type="entry name" value="HATPase_c"/>
    <property type="match status" value="1"/>
</dbReference>
<evidence type="ECO:0000256" key="4">
    <source>
        <dbReference type="ARBA" id="ARBA00022475"/>
    </source>
</evidence>
<evidence type="ECO:0000256" key="12">
    <source>
        <dbReference type="ARBA" id="ARBA00023012"/>
    </source>
</evidence>
<proteinExistence type="predicted"/>
<dbReference type="InterPro" id="IPR000700">
    <property type="entry name" value="PAS-assoc_C"/>
</dbReference>
<dbReference type="Gene3D" id="1.20.120.160">
    <property type="entry name" value="HPT domain"/>
    <property type="match status" value="1"/>
</dbReference>
<dbReference type="PROSITE" id="PS50885">
    <property type="entry name" value="HAMP"/>
    <property type="match status" value="1"/>
</dbReference>
<dbReference type="EMBL" id="JBHTLU010000007">
    <property type="protein sequence ID" value="MFD1218938.1"/>
    <property type="molecule type" value="Genomic_DNA"/>
</dbReference>
<dbReference type="CDD" id="cd00156">
    <property type="entry name" value="REC"/>
    <property type="match status" value="1"/>
</dbReference>
<dbReference type="InterPro" id="IPR036890">
    <property type="entry name" value="HATPase_C_sf"/>
</dbReference>
<dbReference type="SUPFAM" id="SSF158472">
    <property type="entry name" value="HAMP domain-like"/>
    <property type="match status" value="1"/>
</dbReference>
<dbReference type="EC" id="2.7.13.3" evidence="3"/>
<dbReference type="InterPro" id="IPR004358">
    <property type="entry name" value="Sig_transdc_His_kin-like_C"/>
</dbReference>
<dbReference type="NCBIfam" id="TIGR00229">
    <property type="entry name" value="sensory_box"/>
    <property type="match status" value="2"/>
</dbReference>
<evidence type="ECO:0000256" key="13">
    <source>
        <dbReference type="ARBA" id="ARBA00023136"/>
    </source>
</evidence>
<dbReference type="SUPFAM" id="SSF52172">
    <property type="entry name" value="CheY-like"/>
    <property type="match status" value="2"/>
</dbReference>
<dbReference type="Gene3D" id="1.10.287.130">
    <property type="match status" value="1"/>
</dbReference>
<feature type="modified residue" description="4-aspartylphosphate" evidence="15">
    <location>
        <position position="1067"/>
    </location>
</feature>
<feature type="domain" description="Response regulatory" evidence="19">
    <location>
        <begin position="870"/>
        <end position="991"/>
    </location>
</feature>
<dbReference type="Pfam" id="PF02743">
    <property type="entry name" value="dCache_1"/>
    <property type="match status" value="1"/>
</dbReference>
<evidence type="ECO:0000256" key="8">
    <source>
        <dbReference type="ARBA" id="ARBA00022741"/>
    </source>
</evidence>
<comment type="subcellular location">
    <subcellularLocation>
        <location evidence="2">Cell membrane</location>
        <topology evidence="2">Multi-pass membrane protein</topology>
    </subcellularLocation>
</comment>
<evidence type="ECO:0000256" key="2">
    <source>
        <dbReference type="ARBA" id="ARBA00004651"/>
    </source>
</evidence>
<evidence type="ECO:0000313" key="24">
    <source>
        <dbReference type="EMBL" id="MFD1218938.1"/>
    </source>
</evidence>
<evidence type="ECO:0000313" key="25">
    <source>
        <dbReference type="Proteomes" id="UP001597180"/>
    </source>
</evidence>
<dbReference type="SMART" id="SM00387">
    <property type="entry name" value="HATPase_c"/>
    <property type="match status" value="1"/>
</dbReference>
<dbReference type="Pfam" id="PF01627">
    <property type="entry name" value="Hpt"/>
    <property type="match status" value="1"/>
</dbReference>
<evidence type="ECO:0000256" key="14">
    <source>
        <dbReference type="PROSITE-ProRule" id="PRU00110"/>
    </source>
</evidence>
<dbReference type="InterPro" id="IPR011006">
    <property type="entry name" value="CheY-like_superfamily"/>
</dbReference>
<keyword evidence="5 15" id="KW-0597">Phosphoprotein</keyword>